<dbReference type="GO" id="GO:0005886">
    <property type="term" value="C:plasma membrane"/>
    <property type="evidence" value="ECO:0007669"/>
    <property type="project" value="UniProtKB-SubCell"/>
</dbReference>
<keyword evidence="2" id="KW-1003">Cell membrane</keyword>
<feature type="transmembrane region" description="Helical" evidence="6">
    <location>
        <begin position="6"/>
        <end position="25"/>
    </location>
</feature>
<dbReference type="EMBL" id="PCRK01000098">
    <property type="protein sequence ID" value="PIP19218.1"/>
    <property type="molecule type" value="Genomic_DNA"/>
</dbReference>
<dbReference type="Gene3D" id="1.20.81.30">
    <property type="entry name" value="Type II secretion system (T2SS), domain F"/>
    <property type="match status" value="1"/>
</dbReference>
<dbReference type="PANTHER" id="PTHR35007">
    <property type="entry name" value="INTEGRAL MEMBRANE PROTEIN-RELATED"/>
    <property type="match status" value="1"/>
</dbReference>
<evidence type="ECO:0000256" key="6">
    <source>
        <dbReference type="SAM" id="Phobius"/>
    </source>
</evidence>
<dbReference type="InterPro" id="IPR018076">
    <property type="entry name" value="T2SS_GspF_dom"/>
</dbReference>
<keyword evidence="3 6" id="KW-0812">Transmembrane</keyword>
<evidence type="ECO:0000256" key="5">
    <source>
        <dbReference type="ARBA" id="ARBA00023136"/>
    </source>
</evidence>
<reference evidence="8 9" key="1">
    <citation type="submission" date="2017-09" db="EMBL/GenBank/DDBJ databases">
        <title>Depth-based differentiation of microbial function through sediment-hosted aquifers and enrichment of novel symbionts in the deep terrestrial subsurface.</title>
        <authorList>
            <person name="Probst A.J."/>
            <person name="Ladd B."/>
            <person name="Jarett J.K."/>
            <person name="Geller-Mcgrath D.E."/>
            <person name="Sieber C.M."/>
            <person name="Emerson J.B."/>
            <person name="Anantharaman K."/>
            <person name="Thomas B.C."/>
            <person name="Malmstrom R."/>
            <person name="Stieglmeier M."/>
            <person name="Klingl A."/>
            <person name="Woyke T."/>
            <person name="Ryan C.M."/>
            <person name="Banfield J.F."/>
        </authorList>
    </citation>
    <scope>NUCLEOTIDE SEQUENCE [LARGE SCALE GENOMIC DNA]</scope>
    <source>
        <strain evidence="8">CG23_combo_of_CG06-09_8_20_14_all_41_10</strain>
    </source>
</reference>
<evidence type="ECO:0000313" key="9">
    <source>
        <dbReference type="Proteomes" id="UP000231292"/>
    </source>
</evidence>
<protein>
    <recommendedName>
        <fullName evidence="7">Type II secretion system protein GspF domain-containing protein</fullName>
    </recommendedName>
</protein>
<evidence type="ECO:0000313" key="8">
    <source>
        <dbReference type="EMBL" id="PIP19218.1"/>
    </source>
</evidence>
<dbReference type="AlphaFoldDB" id="A0A2G9YIZ6"/>
<dbReference type="InterPro" id="IPR042094">
    <property type="entry name" value="T2SS_GspF_sf"/>
</dbReference>
<dbReference type="Proteomes" id="UP000231292">
    <property type="component" value="Unassembled WGS sequence"/>
</dbReference>
<accession>A0A2G9YIZ6</accession>
<comment type="subcellular location">
    <subcellularLocation>
        <location evidence="1">Cell membrane</location>
        <topology evidence="1">Multi-pass membrane protein</topology>
    </subcellularLocation>
</comment>
<feature type="transmembrane region" description="Helical" evidence="6">
    <location>
        <begin position="78"/>
        <end position="95"/>
    </location>
</feature>
<gene>
    <name evidence="8" type="ORF">COX41_04050</name>
</gene>
<evidence type="ECO:0000256" key="1">
    <source>
        <dbReference type="ARBA" id="ARBA00004651"/>
    </source>
</evidence>
<evidence type="ECO:0000256" key="4">
    <source>
        <dbReference type="ARBA" id="ARBA00022989"/>
    </source>
</evidence>
<dbReference type="Pfam" id="PF00482">
    <property type="entry name" value="T2SSF"/>
    <property type="match status" value="1"/>
</dbReference>
<feature type="transmembrane region" description="Helical" evidence="6">
    <location>
        <begin position="254"/>
        <end position="273"/>
    </location>
</feature>
<feature type="domain" description="Type II secretion system protein GspF" evidence="7">
    <location>
        <begin position="115"/>
        <end position="239"/>
    </location>
</feature>
<dbReference type="PANTHER" id="PTHR35007:SF1">
    <property type="entry name" value="PILUS ASSEMBLY PROTEIN"/>
    <property type="match status" value="1"/>
</dbReference>
<organism evidence="8 9">
    <name type="scientific">Candidatus Sherwoodlollariibacterium unditelluris</name>
    <dbReference type="NCBI Taxonomy" id="1974757"/>
    <lineage>
        <taxon>Bacteria</taxon>
        <taxon>Pseudomonadati</taxon>
        <taxon>Candidatus Omnitrophota</taxon>
        <taxon>Candidatus Sherwoodlollariibacterium</taxon>
    </lineage>
</organism>
<proteinExistence type="predicted"/>
<feature type="transmembrane region" description="Helical" evidence="6">
    <location>
        <begin position="224"/>
        <end position="242"/>
    </location>
</feature>
<comment type="caution">
    <text evidence="8">The sequence shown here is derived from an EMBL/GenBank/DDBJ whole genome shotgun (WGS) entry which is preliminary data.</text>
</comment>
<name>A0A2G9YIZ6_9BACT</name>
<keyword evidence="5 6" id="KW-0472">Membrane</keyword>
<evidence type="ECO:0000256" key="2">
    <source>
        <dbReference type="ARBA" id="ARBA00022475"/>
    </source>
</evidence>
<sequence>MGIIISLLVLGSVILIAYSIFPQVAEKMKNWQLKQESQVAKEMDKMFYDKIPQNITQFYFILPVVLAVLGYFFLKSYLFAVGGLIIGLAIPNFMLKMRIAARKNKFADQLLDGISLLISSLKGGLSLLQALEVVVEEMPAPISQEFGLVVRENKMGVAFEDSLAHLKKRMEIEDLNLVVSSILVARETGGDLTKVFSRLTTTIRDNRKLKESIKTLTLQGRMQAGIMSVLPFLFVAWVLSVNKNHFDIMLKNDMGRFLLVLAVVLQLVGMFLIRKFSIIKL</sequence>
<feature type="transmembrane region" description="Helical" evidence="6">
    <location>
        <begin position="55"/>
        <end position="72"/>
    </location>
</feature>
<evidence type="ECO:0000256" key="3">
    <source>
        <dbReference type="ARBA" id="ARBA00022692"/>
    </source>
</evidence>
<evidence type="ECO:0000259" key="7">
    <source>
        <dbReference type="Pfam" id="PF00482"/>
    </source>
</evidence>
<keyword evidence="4 6" id="KW-1133">Transmembrane helix</keyword>